<protein>
    <submittedName>
        <fullName evidence="2">Oct-like protein</fullName>
    </submittedName>
</protein>
<sequence length="35" mass="4002">MTNSVFQGRSFLAEKDFTRAELEYLIGLSAHLKDL</sequence>
<comment type="caution">
    <text evidence="2">The sequence shown here is derived from an EMBL/GenBank/DDBJ whole genome shotgun (WGS) entry which is preliminary data.</text>
</comment>
<dbReference type="GO" id="GO:0016743">
    <property type="term" value="F:carboxyl- or carbamoyltransferase activity"/>
    <property type="evidence" value="ECO:0007669"/>
    <property type="project" value="InterPro"/>
</dbReference>
<reference evidence="2" key="1">
    <citation type="submission" date="2013-12" db="EMBL/GenBank/DDBJ databases">
        <title>A Varibaculum cambriense genome reconstructed from a premature infant gut community with otherwise low bacterial novelty that shifts toward anaerobic metabolism during the third week of life.</title>
        <authorList>
            <person name="Brown C.T."/>
            <person name="Sharon I."/>
            <person name="Thomas B.C."/>
            <person name="Castelle C.J."/>
            <person name="Morowitz M.J."/>
            <person name="Banfield J.F."/>
        </authorList>
    </citation>
    <scope>NUCLEOTIDE SEQUENCE</scope>
</reference>
<dbReference type="InterPro" id="IPR036901">
    <property type="entry name" value="Asp/Orn_carbamoylTrfase_sf"/>
</dbReference>
<feature type="non-terminal residue" evidence="2">
    <location>
        <position position="35"/>
    </location>
</feature>
<keyword evidence="1" id="KW-0808">Transferase</keyword>
<dbReference type="AlphaFoldDB" id="W1YCD5"/>
<dbReference type="GO" id="GO:0016597">
    <property type="term" value="F:amino acid binding"/>
    <property type="evidence" value="ECO:0007669"/>
    <property type="project" value="InterPro"/>
</dbReference>
<gene>
    <name evidence="2" type="ORF">Q604_UNBC06781G0001</name>
</gene>
<accession>W1YCD5</accession>
<evidence type="ECO:0000256" key="1">
    <source>
        <dbReference type="ARBA" id="ARBA00022679"/>
    </source>
</evidence>
<organism evidence="2">
    <name type="scientific">human gut metagenome</name>
    <dbReference type="NCBI Taxonomy" id="408170"/>
    <lineage>
        <taxon>unclassified sequences</taxon>
        <taxon>metagenomes</taxon>
        <taxon>organismal metagenomes</taxon>
    </lineage>
</organism>
<dbReference type="Gene3D" id="3.40.50.1370">
    <property type="entry name" value="Aspartate/ornithine carbamoyltransferase"/>
    <property type="match status" value="1"/>
</dbReference>
<proteinExistence type="predicted"/>
<dbReference type="EMBL" id="AZMM01006781">
    <property type="protein sequence ID" value="ETJ39360.1"/>
    <property type="molecule type" value="Genomic_DNA"/>
</dbReference>
<evidence type="ECO:0000313" key="2">
    <source>
        <dbReference type="EMBL" id="ETJ39360.1"/>
    </source>
</evidence>
<dbReference type="GO" id="GO:0006520">
    <property type="term" value="P:amino acid metabolic process"/>
    <property type="evidence" value="ECO:0007669"/>
    <property type="project" value="InterPro"/>
</dbReference>
<name>W1YCD5_9ZZZZ</name>